<sequence length="244" mass="26635">MKFERFYKSLIPMIGVMSLGLTYPVIAQSYMPMGSFEAVAYPVAITPLPLNTSGARSGATGAAAAPRRAEPVVQTTYRAQSAVTQRVKRQFTEFVGRNGGDAAGLAVAMEREDFFARWGRHVSSYGLRRGDAADAMTAYWMINWQIANDVTDVSRSQVLAVKRQVLAGMGADAGFSRLNDAEKQEMAEALILNFIIQSVAYEDAMKANDAAMKGRLQSAAVARFRNEAGVDLRRIRLTETGFSS</sequence>
<protein>
    <submittedName>
        <fullName evidence="2">Uncharacterized protein</fullName>
    </submittedName>
</protein>
<gene>
    <name evidence="2" type="ORF">EQG53_10105</name>
    <name evidence="3" type="ORF">I6H83_12340</name>
</gene>
<organism evidence="2 4">
    <name type="scientific">Brevundimonas diminuta</name>
    <name type="common">Pseudomonas diminuta</name>
    <dbReference type="NCBI Taxonomy" id="293"/>
    <lineage>
        <taxon>Bacteria</taxon>
        <taxon>Pseudomonadati</taxon>
        <taxon>Pseudomonadota</taxon>
        <taxon>Alphaproteobacteria</taxon>
        <taxon>Caulobacterales</taxon>
        <taxon>Caulobacteraceae</taxon>
        <taxon>Brevundimonas</taxon>
    </lineage>
</organism>
<keyword evidence="1" id="KW-0472">Membrane</keyword>
<dbReference type="Proteomes" id="UP000287388">
    <property type="component" value="Chromosome"/>
</dbReference>
<evidence type="ECO:0000313" key="5">
    <source>
        <dbReference type="Proteomes" id="UP000596117"/>
    </source>
</evidence>
<dbReference type="RefSeq" id="WP_128719896.1">
    <property type="nucleotide sequence ID" value="NZ_BJNC01000005.1"/>
</dbReference>
<accession>A0A410NXW2</accession>
<dbReference type="Pfam" id="PF20388">
    <property type="entry name" value="DUF6683"/>
    <property type="match status" value="1"/>
</dbReference>
<keyword evidence="5" id="KW-1185">Reference proteome</keyword>
<dbReference type="EMBL" id="CP066026">
    <property type="protein sequence ID" value="QQB87938.1"/>
    <property type="molecule type" value="Genomic_DNA"/>
</dbReference>
<name>A0A410NXW2_BREDI</name>
<dbReference type="KEGG" id="bdm:EQG53_10105"/>
<evidence type="ECO:0000313" key="3">
    <source>
        <dbReference type="EMBL" id="QQB87938.1"/>
    </source>
</evidence>
<evidence type="ECO:0000313" key="4">
    <source>
        <dbReference type="Proteomes" id="UP000287388"/>
    </source>
</evidence>
<keyword evidence="1" id="KW-1133">Transmembrane helix</keyword>
<dbReference type="AlphaFoldDB" id="A0A410NXW2"/>
<dbReference type="EMBL" id="CP035093">
    <property type="protein sequence ID" value="QAT14681.1"/>
    <property type="molecule type" value="Genomic_DNA"/>
</dbReference>
<dbReference type="Proteomes" id="UP000596117">
    <property type="component" value="Chromosome"/>
</dbReference>
<reference evidence="2 4" key="1">
    <citation type="submission" date="2019-01" db="EMBL/GenBank/DDBJ databases">
        <title>Brevundimonas diminuta Genome sequencing and assembly.</title>
        <authorList>
            <person name="Chen H."/>
        </authorList>
    </citation>
    <scope>NUCLEOTIDE SEQUENCE [LARGE SCALE GENOMIC DNA]</scope>
    <source>
        <strain evidence="2">ATCC</strain>
        <strain evidence="4">ATCC(B) 19146</strain>
    </source>
</reference>
<evidence type="ECO:0000313" key="2">
    <source>
        <dbReference type="EMBL" id="QAT14681.1"/>
    </source>
</evidence>
<dbReference type="InterPro" id="IPR046505">
    <property type="entry name" value="DUF6683"/>
</dbReference>
<keyword evidence="1" id="KW-0812">Transmembrane</keyword>
<feature type="transmembrane region" description="Helical" evidence="1">
    <location>
        <begin position="6"/>
        <end position="26"/>
    </location>
</feature>
<evidence type="ECO:0000256" key="1">
    <source>
        <dbReference type="SAM" id="Phobius"/>
    </source>
</evidence>
<proteinExistence type="predicted"/>
<reference evidence="3 5" key="2">
    <citation type="submission" date="2020-12" db="EMBL/GenBank/DDBJ databases">
        <title>FDA dAtabase for Regulatory Grade micrObial Sequences (FDA-ARGOS): Supporting development and validation of Infectious Disease Dx tests.</title>
        <authorList>
            <person name="Kerrigan L."/>
            <person name="Long C."/>
            <person name="Tallon L."/>
            <person name="Sadzewicz L."/>
            <person name="Zhao X."/>
            <person name="Boylan J."/>
            <person name="Ott S."/>
            <person name="Bowen H."/>
            <person name="Vavikolanu K."/>
            <person name="Mehta A."/>
            <person name="Aluvathingal J."/>
            <person name="Nadendla S."/>
            <person name="Yan Y."/>
            <person name="Sichtig H."/>
        </authorList>
    </citation>
    <scope>NUCLEOTIDE SEQUENCE [LARGE SCALE GENOMIC DNA]</scope>
    <source>
        <strain evidence="3 5">FDAARGOS_1026</strain>
    </source>
</reference>